<evidence type="ECO:0000256" key="1">
    <source>
        <dbReference type="SAM" id="MobiDB-lite"/>
    </source>
</evidence>
<reference evidence="3 4" key="1">
    <citation type="journal article" date="2014" name="Genome Announc.">
        <title>Draft genome sequences of the altered schaedler flora, a defined bacterial community from gnotobiotic mice.</title>
        <authorList>
            <person name="Wannemuehler M.J."/>
            <person name="Overstreet A.M."/>
            <person name="Ward D.V."/>
            <person name="Phillips G.J."/>
        </authorList>
    </citation>
    <scope>NUCLEOTIDE SEQUENCE [LARGE SCALE GENOMIC DNA]</scope>
    <source>
        <strain evidence="3 4">ASF492</strain>
    </source>
</reference>
<feature type="transmembrane region" description="Helical" evidence="2">
    <location>
        <begin position="538"/>
        <end position="556"/>
    </location>
</feature>
<comment type="caution">
    <text evidence="3">The sequence shown here is derived from an EMBL/GenBank/DDBJ whole genome shotgun (WGS) entry which is preliminary data.</text>
</comment>
<evidence type="ECO:0008006" key="5">
    <source>
        <dbReference type="Google" id="ProtNLM"/>
    </source>
</evidence>
<organism evidence="3 4">
    <name type="scientific">Eubacterium plexicaudatum ASF492</name>
    <dbReference type="NCBI Taxonomy" id="1235802"/>
    <lineage>
        <taxon>Bacteria</taxon>
        <taxon>Bacillati</taxon>
        <taxon>Bacillota</taxon>
        <taxon>Clostridia</taxon>
        <taxon>Eubacteriales</taxon>
        <taxon>Eubacteriaceae</taxon>
        <taxon>Eubacterium</taxon>
    </lineage>
</organism>
<sequence length="635" mass="72042">MNKKKSTYYLVPLILLLTIVPLIVLVHKYNTNLSQFDWSPVLDEKYDFFMYHKAIAITVIGAVMCVFLALRYKAKQKEFKLCYEFIPIAVYAAFTLLSTLFSQYKYFSIHGASEVFETLWVLLSYCVMAFYAYQFVNTLEELDCVMKWLTIGLAVMLAIGLAQAVGHDFFLTDLGKELITGGKASQYKIDLTFEKGRVFLTAYNPNYVASYFALMIPIEIALFIRHKKWYLKAIYAVMLVASLVCLLASGNRSGIVAFAVTGLLVIVLYFKKILKAWKFVIPAAVVAAGIFAVFISKNDLIVEKFVRLFNAQEASEYAISKIITEDDIEIIYQGEGFHIAYDITEEGAINVSLTDDAGENLNYTFDENNYTYTVDDARFPGFTVQAVNLNEEVAMNVYADNINWYFKKGDDGTYYYYNIYGRWDKVNNPPRVAEKMLERIFEERGTIWSKTIPMLKNSILFGTGADTYTVTYPQDDYVKKTYTGAQTALDVKPHCFYLQIATQSGVPAMIAVIVFYVWYFMTCLRLYRKAAYEDGMEVIGAGLMFATFTYMVVSVLNDSTVSVAPVFWIMMGLGIAVNEMVRKKQLQKTESVAAHGASAEQAADPEHAVIEQAANVEQAEKRKSVKKKTKKRAKR</sequence>
<dbReference type="PANTHER" id="PTHR37422:SF13">
    <property type="entry name" value="LIPOPOLYSACCHARIDE BIOSYNTHESIS PROTEIN PA4999-RELATED"/>
    <property type="match status" value="1"/>
</dbReference>
<dbReference type="eggNOG" id="COG3307">
    <property type="taxonomic scope" value="Bacteria"/>
</dbReference>
<feature type="transmembrane region" description="Helical" evidence="2">
    <location>
        <begin position="118"/>
        <end position="136"/>
    </location>
</feature>
<dbReference type="GO" id="GO:0016020">
    <property type="term" value="C:membrane"/>
    <property type="evidence" value="ECO:0007669"/>
    <property type="project" value="UniProtKB-SubCell"/>
</dbReference>
<dbReference type="PANTHER" id="PTHR37422">
    <property type="entry name" value="TEICHURONIC ACID BIOSYNTHESIS PROTEIN TUAE"/>
    <property type="match status" value="1"/>
</dbReference>
<feature type="region of interest" description="Disordered" evidence="1">
    <location>
        <begin position="615"/>
        <end position="635"/>
    </location>
</feature>
<feature type="transmembrane region" description="Helical" evidence="2">
    <location>
        <begin position="255"/>
        <end position="270"/>
    </location>
</feature>
<gene>
    <name evidence="3" type="ORF">C823_03304</name>
</gene>
<evidence type="ECO:0000313" key="4">
    <source>
        <dbReference type="Proteomes" id="UP000012589"/>
    </source>
</evidence>
<accession>N2A4R1</accession>
<dbReference type="Proteomes" id="UP000012589">
    <property type="component" value="Unassembled WGS sequence"/>
</dbReference>
<feature type="transmembrane region" description="Helical" evidence="2">
    <location>
        <begin position="505"/>
        <end position="526"/>
    </location>
</feature>
<protein>
    <recommendedName>
        <fullName evidence="5">O-antigen polymerase</fullName>
    </recommendedName>
</protein>
<dbReference type="EMBL" id="AQFT01000099">
    <property type="protein sequence ID" value="EMZ24347.1"/>
    <property type="molecule type" value="Genomic_DNA"/>
</dbReference>
<evidence type="ECO:0000313" key="3">
    <source>
        <dbReference type="EMBL" id="EMZ24347.1"/>
    </source>
</evidence>
<feature type="transmembrane region" description="Helical" evidence="2">
    <location>
        <begin position="562"/>
        <end position="581"/>
    </location>
</feature>
<feature type="transmembrane region" description="Helical" evidence="2">
    <location>
        <begin position="82"/>
        <end position="106"/>
    </location>
</feature>
<dbReference type="HOGENOM" id="CLU_021625_0_0_9"/>
<dbReference type="STRING" id="1235802.C823_03304"/>
<feature type="transmembrane region" description="Helical" evidence="2">
    <location>
        <begin position="49"/>
        <end position="70"/>
    </location>
</feature>
<feature type="transmembrane region" description="Helical" evidence="2">
    <location>
        <begin position="148"/>
        <end position="166"/>
    </location>
</feature>
<name>N2A4R1_9FIRM</name>
<dbReference type="AlphaFoldDB" id="N2A4R1"/>
<keyword evidence="2" id="KW-0812">Transmembrane</keyword>
<feature type="transmembrane region" description="Helical" evidence="2">
    <location>
        <begin position="277"/>
        <end position="295"/>
    </location>
</feature>
<feature type="transmembrane region" description="Helical" evidence="2">
    <location>
        <begin position="7"/>
        <end position="29"/>
    </location>
</feature>
<keyword evidence="2" id="KW-1133">Transmembrane helix</keyword>
<dbReference type="PATRIC" id="fig|1235802.3.peg.3492"/>
<feature type="transmembrane region" description="Helical" evidence="2">
    <location>
        <begin position="207"/>
        <end position="224"/>
    </location>
</feature>
<evidence type="ECO:0000256" key="2">
    <source>
        <dbReference type="SAM" id="Phobius"/>
    </source>
</evidence>
<dbReference type="InterPro" id="IPR051533">
    <property type="entry name" value="WaaL-like"/>
</dbReference>
<feature type="transmembrane region" description="Helical" evidence="2">
    <location>
        <begin position="229"/>
        <end position="249"/>
    </location>
</feature>
<keyword evidence="2" id="KW-0472">Membrane</keyword>
<proteinExistence type="predicted"/>
<feature type="compositionally biased region" description="Basic residues" evidence="1">
    <location>
        <begin position="623"/>
        <end position="635"/>
    </location>
</feature>
<keyword evidence="4" id="KW-1185">Reference proteome</keyword>
<dbReference type="OrthoDB" id="1762823at2"/>